<dbReference type="EMBL" id="VAUV01000014">
    <property type="protein sequence ID" value="TLD69273.1"/>
    <property type="molecule type" value="Genomic_DNA"/>
</dbReference>
<keyword evidence="1" id="KW-0812">Transmembrane</keyword>
<evidence type="ECO:0000313" key="3">
    <source>
        <dbReference type="Proteomes" id="UP000306196"/>
    </source>
</evidence>
<keyword evidence="1" id="KW-0472">Membrane</keyword>
<sequence>MRDVLMRFIEANAINDHPMIYWGIGTVWALMLFATFFSIRSQASSLWVRFIWLLLVVALPGIGLLLYLLWCLTRFDYSFLKFVVGPPRTVSSKGKGAGA</sequence>
<reference evidence="2 3" key="1">
    <citation type="submission" date="2019-05" db="EMBL/GenBank/DDBJ databases">
        <title>Verrucobacter flavum gen. nov., sp. nov. a new member of the family Verrucomicrobiaceae.</title>
        <authorList>
            <person name="Szuroczki S."/>
            <person name="Abbaszade G."/>
            <person name="Szabo A."/>
            <person name="Felfoldi T."/>
            <person name="Schumann P."/>
            <person name="Boka K."/>
            <person name="Keki Z."/>
            <person name="Toumi M."/>
            <person name="Toth E."/>
        </authorList>
    </citation>
    <scope>NUCLEOTIDE SEQUENCE [LARGE SCALE GENOMIC DNA]</scope>
    <source>
        <strain evidence="2 3">MG-N-17</strain>
    </source>
</reference>
<evidence type="ECO:0000313" key="2">
    <source>
        <dbReference type="EMBL" id="TLD69273.1"/>
    </source>
</evidence>
<dbReference type="Proteomes" id="UP000306196">
    <property type="component" value="Unassembled WGS sequence"/>
</dbReference>
<organism evidence="2 3">
    <name type="scientific">Phragmitibacter flavus</name>
    <dbReference type="NCBI Taxonomy" id="2576071"/>
    <lineage>
        <taxon>Bacteria</taxon>
        <taxon>Pseudomonadati</taxon>
        <taxon>Verrucomicrobiota</taxon>
        <taxon>Verrucomicrobiia</taxon>
        <taxon>Verrucomicrobiales</taxon>
        <taxon>Verrucomicrobiaceae</taxon>
        <taxon>Phragmitibacter</taxon>
    </lineage>
</organism>
<dbReference type="AlphaFoldDB" id="A0A5R8KAD0"/>
<feature type="transmembrane region" description="Helical" evidence="1">
    <location>
        <begin position="46"/>
        <end position="70"/>
    </location>
</feature>
<accession>A0A5R8KAD0</accession>
<feature type="transmembrane region" description="Helical" evidence="1">
    <location>
        <begin position="20"/>
        <end position="39"/>
    </location>
</feature>
<proteinExistence type="predicted"/>
<evidence type="ECO:0008006" key="4">
    <source>
        <dbReference type="Google" id="ProtNLM"/>
    </source>
</evidence>
<comment type="caution">
    <text evidence="2">The sequence shown here is derived from an EMBL/GenBank/DDBJ whole genome shotgun (WGS) entry which is preliminary data.</text>
</comment>
<gene>
    <name evidence="2" type="ORF">FEM03_18040</name>
</gene>
<keyword evidence="3" id="KW-1185">Reference proteome</keyword>
<keyword evidence="1" id="KW-1133">Transmembrane helix</keyword>
<name>A0A5R8KAD0_9BACT</name>
<protein>
    <recommendedName>
        <fullName evidence="4">Cardiolipin synthase N-terminal domain-containing protein</fullName>
    </recommendedName>
</protein>
<evidence type="ECO:0000256" key="1">
    <source>
        <dbReference type="SAM" id="Phobius"/>
    </source>
</evidence>